<reference evidence="3" key="1">
    <citation type="submission" date="2016-04" db="EMBL/GenBank/DDBJ databases">
        <authorList>
            <person name="Chen L."/>
            <person name="Zhuang W."/>
            <person name="Wang G."/>
        </authorList>
    </citation>
    <scope>NUCLEOTIDE SEQUENCE [LARGE SCALE GENOMIC DNA]</scope>
    <source>
        <strain evidence="3">208</strain>
    </source>
</reference>
<dbReference type="EMBL" id="LWBP01000002">
    <property type="protein sequence ID" value="OQP68089.1"/>
    <property type="molecule type" value="Genomic_DNA"/>
</dbReference>
<comment type="caution">
    <text evidence="2">The sequence shown here is derived from an EMBL/GenBank/DDBJ whole genome shotgun (WGS) entry which is preliminary data.</text>
</comment>
<dbReference type="Proteomes" id="UP000192276">
    <property type="component" value="Unassembled WGS sequence"/>
</dbReference>
<sequence>MLLLLAICGFMYCGGGERGEPGYDDAQGYDSTAIYDPGNSDSLNAAHHRDPSIAFPRPPVTGSNQDSSRVKDTPNRPGY</sequence>
<evidence type="ECO:0000256" key="1">
    <source>
        <dbReference type="SAM" id="MobiDB-lite"/>
    </source>
</evidence>
<organism evidence="2 3">
    <name type="scientific">Niastella populi</name>
    <dbReference type="NCBI Taxonomy" id="550983"/>
    <lineage>
        <taxon>Bacteria</taxon>
        <taxon>Pseudomonadati</taxon>
        <taxon>Bacteroidota</taxon>
        <taxon>Chitinophagia</taxon>
        <taxon>Chitinophagales</taxon>
        <taxon>Chitinophagaceae</taxon>
        <taxon>Niastella</taxon>
    </lineage>
</organism>
<accession>A0A1V9GBQ1</accession>
<feature type="region of interest" description="Disordered" evidence="1">
    <location>
        <begin position="24"/>
        <end position="79"/>
    </location>
</feature>
<evidence type="ECO:0000313" key="2">
    <source>
        <dbReference type="EMBL" id="OQP68089.1"/>
    </source>
</evidence>
<keyword evidence="3" id="KW-1185">Reference proteome</keyword>
<protein>
    <submittedName>
        <fullName evidence="2">Uncharacterized protein</fullName>
    </submittedName>
</protein>
<dbReference type="AlphaFoldDB" id="A0A1V9GBQ1"/>
<evidence type="ECO:0000313" key="3">
    <source>
        <dbReference type="Proteomes" id="UP000192276"/>
    </source>
</evidence>
<name>A0A1V9GBQ1_9BACT</name>
<feature type="compositionally biased region" description="Basic and acidic residues" evidence="1">
    <location>
        <begin position="68"/>
        <end position="79"/>
    </location>
</feature>
<proteinExistence type="predicted"/>
<gene>
    <name evidence="2" type="ORF">A4R26_11425</name>
</gene>